<dbReference type="InterPro" id="IPR051604">
    <property type="entry name" value="Ergot_Alk_Oxidoreductase"/>
</dbReference>
<organism evidence="2 3">
    <name type="scientific">Plesiocystis pacifica SIR-1</name>
    <dbReference type="NCBI Taxonomy" id="391625"/>
    <lineage>
        <taxon>Bacteria</taxon>
        <taxon>Pseudomonadati</taxon>
        <taxon>Myxococcota</taxon>
        <taxon>Polyangia</taxon>
        <taxon>Nannocystales</taxon>
        <taxon>Nannocystaceae</taxon>
        <taxon>Plesiocystis</taxon>
    </lineage>
</organism>
<accession>A6G2M7</accession>
<dbReference type="SUPFAM" id="SSF51735">
    <property type="entry name" value="NAD(P)-binding Rossmann-fold domains"/>
    <property type="match status" value="1"/>
</dbReference>
<name>A6G2M7_9BACT</name>
<gene>
    <name evidence="2" type="ORF">PPSIR1_23021</name>
</gene>
<dbReference type="InterPro" id="IPR008030">
    <property type="entry name" value="NmrA-like"/>
</dbReference>
<reference evidence="2 3" key="1">
    <citation type="submission" date="2007-06" db="EMBL/GenBank/DDBJ databases">
        <authorList>
            <person name="Shimkets L."/>
            <person name="Ferriera S."/>
            <person name="Johnson J."/>
            <person name="Kravitz S."/>
            <person name="Beeson K."/>
            <person name="Sutton G."/>
            <person name="Rogers Y.-H."/>
            <person name="Friedman R."/>
            <person name="Frazier M."/>
            <person name="Venter J.C."/>
        </authorList>
    </citation>
    <scope>NUCLEOTIDE SEQUENCE [LARGE SCALE GENOMIC DNA]</scope>
    <source>
        <strain evidence="2 3">SIR-1</strain>
    </source>
</reference>
<proteinExistence type="predicted"/>
<dbReference type="EMBL" id="ABCS01000015">
    <property type="protein sequence ID" value="EDM79964.1"/>
    <property type="molecule type" value="Genomic_DNA"/>
</dbReference>
<dbReference type="AlphaFoldDB" id="A6G2M7"/>
<dbReference type="Proteomes" id="UP000005801">
    <property type="component" value="Unassembled WGS sequence"/>
</dbReference>
<feature type="domain" description="NmrA-like" evidence="1">
    <location>
        <begin position="6"/>
        <end position="218"/>
    </location>
</feature>
<sequence>MLSSSDAIFVVGATGRVGAALVEALRARGVPVRAGSRRAERDSTAPGVTAVAFDMTDPQTWAPALGGARRMFLMWPPGTSPAQHVFPFLEAAQRQGLARVAFLSVLGADKVGFLPHSKIAARLGELGLERVLLHAAYFMQNLSTIHAEDIRERDELYLPMGAGRLAMVDVVDVAEAACVGLLDAREQISWDLTGAAALSLDDVAAELSEALGRPIRYPRPGAWSFYRSQLRRGTAAGLARFMVAEYTHARLGLADRVADGVREALGRAPTSFAEFARRERDAWR</sequence>
<dbReference type="PANTHER" id="PTHR43162:SF1">
    <property type="entry name" value="PRESTALK A DIFFERENTIATION PROTEIN A"/>
    <property type="match status" value="1"/>
</dbReference>
<dbReference type="PANTHER" id="PTHR43162">
    <property type="match status" value="1"/>
</dbReference>
<dbReference type="STRING" id="391625.PPSIR1_23021"/>
<evidence type="ECO:0000313" key="3">
    <source>
        <dbReference type="Proteomes" id="UP000005801"/>
    </source>
</evidence>
<dbReference type="OrthoDB" id="267890at2"/>
<protein>
    <recommendedName>
        <fullName evidence="1">NmrA-like domain-containing protein</fullName>
    </recommendedName>
</protein>
<dbReference type="eggNOG" id="COG0702">
    <property type="taxonomic scope" value="Bacteria"/>
</dbReference>
<keyword evidence="3" id="KW-1185">Reference proteome</keyword>
<comment type="caution">
    <text evidence="2">The sequence shown here is derived from an EMBL/GenBank/DDBJ whole genome shotgun (WGS) entry which is preliminary data.</text>
</comment>
<dbReference type="Pfam" id="PF05368">
    <property type="entry name" value="NmrA"/>
    <property type="match status" value="1"/>
</dbReference>
<dbReference type="Gene3D" id="3.40.50.720">
    <property type="entry name" value="NAD(P)-binding Rossmann-like Domain"/>
    <property type="match status" value="1"/>
</dbReference>
<dbReference type="Gene3D" id="3.90.25.10">
    <property type="entry name" value="UDP-galactose 4-epimerase, domain 1"/>
    <property type="match status" value="1"/>
</dbReference>
<evidence type="ECO:0000313" key="2">
    <source>
        <dbReference type="EMBL" id="EDM79964.1"/>
    </source>
</evidence>
<dbReference type="RefSeq" id="WP_006970976.1">
    <property type="nucleotide sequence ID" value="NZ_ABCS01000015.1"/>
</dbReference>
<evidence type="ECO:0000259" key="1">
    <source>
        <dbReference type="Pfam" id="PF05368"/>
    </source>
</evidence>
<dbReference type="InterPro" id="IPR036291">
    <property type="entry name" value="NAD(P)-bd_dom_sf"/>
</dbReference>